<gene>
    <name evidence="1" type="ORF">IC620_06690</name>
</gene>
<protein>
    <submittedName>
        <fullName evidence="1">Uncharacterized protein</fullName>
    </submittedName>
</protein>
<evidence type="ECO:0000313" key="1">
    <source>
        <dbReference type="EMBL" id="MBD1372045.1"/>
    </source>
</evidence>
<proteinExistence type="predicted"/>
<dbReference type="EMBL" id="JACXAH010000008">
    <property type="protein sequence ID" value="MBD1372045.1"/>
    <property type="molecule type" value="Genomic_DNA"/>
</dbReference>
<dbReference type="RefSeq" id="WP_191141835.1">
    <property type="nucleotide sequence ID" value="NZ_JACXAH010000008.1"/>
</dbReference>
<dbReference type="AlphaFoldDB" id="A0A926RSX2"/>
<keyword evidence="2" id="KW-1185">Reference proteome</keyword>
<evidence type="ECO:0000313" key="2">
    <source>
        <dbReference type="Proteomes" id="UP000661691"/>
    </source>
</evidence>
<reference evidence="1" key="1">
    <citation type="submission" date="2020-09" db="EMBL/GenBank/DDBJ databases">
        <title>A novel bacterium of genus Hazenella, isolated from South China Sea.</title>
        <authorList>
            <person name="Huang H."/>
            <person name="Mo K."/>
            <person name="Hu Y."/>
        </authorList>
    </citation>
    <scope>NUCLEOTIDE SEQUENCE</scope>
    <source>
        <strain evidence="1">IB182357</strain>
    </source>
</reference>
<name>A0A926RSX2_9BACL</name>
<sequence>MTDRASVVVEGLLVRKKESVQSDELNEIWEFKVNEILKGDLRKSVILVGVRHKTRWNLGTVHPYYIRPLLISREIYRASKGVCTKYLSR</sequence>
<dbReference type="Proteomes" id="UP000661691">
    <property type="component" value="Unassembled WGS sequence"/>
</dbReference>
<organism evidence="1 2">
    <name type="scientific">Polycladospora coralii</name>
    <dbReference type="NCBI Taxonomy" id="2771432"/>
    <lineage>
        <taxon>Bacteria</taxon>
        <taxon>Bacillati</taxon>
        <taxon>Bacillota</taxon>
        <taxon>Bacilli</taxon>
        <taxon>Bacillales</taxon>
        <taxon>Thermoactinomycetaceae</taxon>
        <taxon>Polycladospora</taxon>
    </lineage>
</organism>
<accession>A0A926RSX2</accession>
<comment type="caution">
    <text evidence="1">The sequence shown here is derived from an EMBL/GenBank/DDBJ whole genome shotgun (WGS) entry which is preliminary data.</text>
</comment>